<dbReference type="EMBL" id="CP000157">
    <property type="protein sequence ID" value="ABC63380.1"/>
    <property type="molecule type" value="Genomic_DNA"/>
</dbReference>
<dbReference type="STRING" id="314225.ELI_06440"/>
<sequence length="158" mass="17174">MIVYDLSCSSSHRFEVWFRSSADFAEQREKGWLQCPECGCEQVDKAPMAPSVPAKSSARSEALSNAPAQEIVSGGESAIPPKVMEAMKALAKAQSEAIKESKWVGKDFAQQARDMHYGEKDEELIHGKATPEEAQDLVDEGIAVAPLLVPVADPDELN</sequence>
<keyword evidence="3" id="KW-1185">Reference proteome</keyword>
<dbReference type="InterPro" id="IPR009562">
    <property type="entry name" value="DUF1178"/>
</dbReference>
<evidence type="ECO:0000256" key="1">
    <source>
        <dbReference type="SAM" id="MobiDB-lite"/>
    </source>
</evidence>
<proteinExistence type="predicted"/>
<accession>Q2NAB1</accession>
<dbReference type="AlphaFoldDB" id="Q2NAB1"/>
<dbReference type="PIRSF" id="PIRSF032131">
    <property type="entry name" value="UCP032131"/>
    <property type="match status" value="1"/>
</dbReference>
<dbReference type="KEGG" id="eli:ELI_06440"/>
<dbReference type="HOGENOM" id="CLU_112041_1_0_5"/>
<feature type="region of interest" description="Disordered" evidence="1">
    <location>
        <begin position="47"/>
        <end position="77"/>
    </location>
</feature>
<evidence type="ECO:0000313" key="3">
    <source>
        <dbReference type="Proteomes" id="UP000008808"/>
    </source>
</evidence>
<dbReference type="eggNOG" id="COG5319">
    <property type="taxonomic scope" value="Bacteria"/>
</dbReference>
<dbReference type="RefSeq" id="WP_011414216.1">
    <property type="nucleotide sequence ID" value="NC_007722.1"/>
</dbReference>
<organism evidence="2 3">
    <name type="scientific">Erythrobacter litoralis (strain HTCC2594)</name>
    <dbReference type="NCBI Taxonomy" id="314225"/>
    <lineage>
        <taxon>Bacteria</taxon>
        <taxon>Pseudomonadati</taxon>
        <taxon>Pseudomonadota</taxon>
        <taxon>Alphaproteobacteria</taxon>
        <taxon>Sphingomonadales</taxon>
        <taxon>Erythrobacteraceae</taxon>
        <taxon>Erythrobacter/Porphyrobacter group</taxon>
        <taxon>Erythrobacter</taxon>
    </lineage>
</organism>
<protein>
    <submittedName>
        <fullName evidence="2">Uncharacterized protein</fullName>
    </submittedName>
</protein>
<feature type="compositionally biased region" description="Polar residues" evidence="1">
    <location>
        <begin position="57"/>
        <end position="67"/>
    </location>
</feature>
<gene>
    <name evidence="2" type="ordered locus">ELI_06440</name>
</gene>
<evidence type="ECO:0000313" key="2">
    <source>
        <dbReference type="EMBL" id="ABC63380.1"/>
    </source>
</evidence>
<dbReference type="Proteomes" id="UP000008808">
    <property type="component" value="Chromosome"/>
</dbReference>
<dbReference type="OrthoDB" id="9799894at2"/>
<dbReference type="Pfam" id="PF06676">
    <property type="entry name" value="DUF1178"/>
    <property type="match status" value="1"/>
</dbReference>
<reference evidence="3" key="1">
    <citation type="journal article" date="2009" name="J. Bacteriol.">
        <title>Complete genome sequence of Erythrobacter litoralis HTCC2594.</title>
        <authorList>
            <person name="Oh H.M."/>
            <person name="Giovannoni S.J."/>
            <person name="Ferriera S."/>
            <person name="Johnson J."/>
            <person name="Cho J.C."/>
        </authorList>
    </citation>
    <scope>NUCLEOTIDE SEQUENCE [LARGE SCALE GENOMIC DNA]</scope>
    <source>
        <strain evidence="3">HTCC2594</strain>
    </source>
</reference>
<name>Q2NAB1_ERYLH</name>